<evidence type="ECO:0000256" key="7">
    <source>
        <dbReference type="ARBA" id="ARBA00023288"/>
    </source>
</evidence>
<dbReference type="GO" id="GO:0019706">
    <property type="term" value="F:protein-cysteine S-palmitoyltransferase activity"/>
    <property type="evidence" value="ECO:0007669"/>
    <property type="project" value="UniProtKB-EC"/>
</dbReference>
<comment type="subcellular location">
    <subcellularLocation>
        <location evidence="1">Membrane</location>
        <topology evidence="1">Multi-pass membrane protein</topology>
    </subcellularLocation>
</comment>
<feature type="region of interest" description="Disordered" evidence="11">
    <location>
        <begin position="462"/>
        <end position="524"/>
    </location>
</feature>
<evidence type="ECO:0000256" key="4">
    <source>
        <dbReference type="ARBA" id="ARBA00022989"/>
    </source>
</evidence>
<keyword evidence="14" id="KW-1185">Reference proteome</keyword>
<evidence type="ECO:0000256" key="5">
    <source>
        <dbReference type="ARBA" id="ARBA00023136"/>
    </source>
</evidence>
<evidence type="ECO:0000256" key="6">
    <source>
        <dbReference type="ARBA" id="ARBA00023139"/>
    </source>
</evidence>
<feature type="transmembrane region" description="Helical" evidence="10">
    <location>
        <begin position="219"/>
        <end position="240"/>
    </location>
</feature>
<evidence type="ECO:0000256" key="2">
    <source>
        <dbReference type="ARBA" id="ARBA00022679"/>
    </source>
</evidence>
<evidence type="ECO:0000256" key="8">
    <source>
        <dbReference type="ARBA" id="ARBA00023315"/>
    </source>
</evidence>
<reference evidence="13 14" key="1">
    <citation type="journal article" date="2018" name="BMC Genomics">
        <title>Comparative genome analyses reveal sequence features reflecting distinct modes of host-adaptation between dicot and monocot powdery mildew.</title>
        <authorList>
            <person name="Wu Y."/>
            <person name="Ma X."/>
            <person name="Pan Z."/>
            <person name="Kale S.D."/>
            <person name="Song Y."/>
            <person name="King H."/>
            <person name="Zhang Q."/>
            <person name="Presley C."/>
            <person name="Deng X."/>
            <person name="Wei C.I."/>
            <person name="Xiao S."/>
        </authorList>
    </citation>
    <scope>NUCLEOTIDE SEQUENCE [LARGE SCALE GENOMIC DNA]</scope>
    <source>
        <strain evidence="13">UMSG2</strain>
    </source>
</reference>
<keyword evidence="2 10" id="KW-0808">Transferase</keyword>
<proteinExistence type="inferred from homology"/>
<dbReference type="InterPro" id="IPR001594">
    <property type="entry name" value="Palmitoyltrfase_DHHC"/>
</dbReference>
<evidence type="ECO:0000256" key="10">
    <source>
        <dbReference type="RuleBase" id="RU079119"/>
    </source>
</evidence>
<feature type="compositionally biased region" description="Polar residues" evidence="11">
    <location>
        <begin position="496"/>
        <end position="515"/>
    </location>
</feature>
<evidence type="ECO:0000256" key="1">
    <source>
        <dbReference type="ARBA" id="ARBA00004141"/>
    </source>
</evidence>
<dbReference type="EMBL" id="MCFK01002071">
    <property type="protein sequence ID" value="RKF64180.1"/>
    <property type="molecule type" value="Genomic_DNA"/>
</dbReference>
<feature type="transmembrane region" description="Helical" evidence="10">
    <location>
        <begin position="69"/>
        <end position="87"/>
    </location>
</feature>
<feature type="transmembrane region" description="Helical" evidence="10">
    <location>
        <begin position="35"/>
        <end position="57"/>
    </location>
</feature>
<accession>A0A420I3A7</accession>
<keyword evidence="4 10" id="KW-1133">Transmembrane helix</keyword>
<dbReference type="GO" id="GO:0016020">
    <property type="term" value="C:membrane"/>
    <property type="evidence" value="ECO:0007669"/>
    <property type="project" value="UniProtKB-SubCell"/>
</dbReference>
<comment type="similarity">
    <text evidence="10">Belongs to the DHHC palmitoyltransferase family.</text>
</comment>
<evidence type="ECO:0000313" key="14">
    <source>
        <dbReference type="Proteomes" id="UP000286134"/>
    </source>
</evidence>
<dbReference type="AlphaFoldDB" id="A0A420I3A7"/>
<dbReference type="Pfam" id="PF01529">
    <property type="entry name" value="DHHC"/>
    <property type="match status" value="1"/>
</dbReference>
<dbReference type="EC" id="2.3.1.225" evidence="10"/>
<dbReference type="PANTHER" id="PTHR12246">
    <property type="entry name" value="PALMITOYLTRANSFERASE ZDHHC16"/>
    <property type="match status" value="1"/>
</dbReference>
<sequence length="524" mass="60038">MFTGLSTEMASFDRCNNPKSPKKMSPRLARKCERCCCLGASYLPLFFVYSLTTWALWVVTTIGFLSTKTWWVGSGTSFLGTVLYLLLNWCYTTAVFTNPGTTTIKNKYTSIPSQVPSISSNFTVKANGELRYCKKCQARKPDRAHHCSTCKVCVLKMDHHCPWLATCVGLRNYKAFLLFLFYTTLFCFVCFAVSGFWIWREISYEGQYTESLMPINYVILAVISGIIGLMLAGFTGWHILLASRGQTTIECLEKTRYLSSARKNKLIFTNSYPDYTQHTENVYAEANENSQPMHELDSPTIHIGERVSYNQFEQARSRLRYQEYLDEQDSAKLPSAFDLGWKINFLNLFGPNKLLWFIPVATTMQDGWHWEPNPKWIIARERIIQEREEQRGREQVAGWGCERISQSTASHKESVRRENENSKTYLDTVSTDSSNRSTSKADKVLGRTYEYSDGVLLNNLRPRSSNDWRQTRDSIDQLENGAPDRKASMGWPNRVGTITSTLISNNFSNTNSPRQWDSHDDGVD</sequence>
<organism evidence="13 14">
    <name type="scientific">Erysiphe neolycopersici</name>
    <dbReference type="NCBI Taxonomy" id="212602"/>
    <lineage>
        <taxon>Eukaryota</taxon>
        <taxon>Fungi</taxon>
        <taxon>Dikarya</taxon>
        <taxon>Ascomycota</taxon>
        <taxon>Pezizomycotina</taxon>
        <taxon>Leotiomycetes</taxon>
        <taxon>Erysiphales</taxon>
        <taxon>Erysiphaceae</taxon>
        <taxon>Erysiphe</taxon>
    </lineage>
</organism>
<feature type="transmembrane region" description="Helical" evidence="10">
    <location>
        <begin position="176"/>
        <end position="199"/>
    </location>
</feature>
<dbReference type="STRING" id="212602.A0A420I3A7"/>
<keyword evidence="3 10" id="KW-0812">Transmembrane</keyword>
<protein>
    <recommendedName>
        <fullName evidence="10">Palmitoyltransferase</fullName>
        <ecNumber evidence="10">2.3.1.225</ecNumber>
    </recommendedName>
</protein>
<evidence type="ECO:0000256" key="11">
    <source>
        <dbReference type="SAM" id="MobiDB-lite"/>
    </source>
</evidence>
<keyword evidence="6" id="KW-0564">Palmitate</keyword>
<comment type="domain">
    <text evidence="10">The DHHC domain is required for palmitoyltransferase activity.</text>
</comment>
<evidence type="ECO:0000256" key="3">
    <source>
        <dbReference type="ARBA" id="ARBA00022692"/>
    </source>
</evidence>
<evidence type="ECO:0000259" key="12">
    <source>
        <dbReference type="Pfam" id="PF01529"/>
    </source>
</evidence>
<keyword evidence="5 10" id="KW-0472">Membrane</keyword>
<dbReference type="OrthoDB" id="302728at2759"/>
<comment type="catalytic activity">
    <reaction evidence="9 10">
        <text>L-cysteinyl-[protein] + hexadecanoyl-CoA = S-hexadecanoyl-L-cysteinyl-[protein] + CoA</text>
        <dbReference type="Rhea" id="RHEA:36683"/>
        <dbReference type="Rhea" id="RHEA-COMP:10131"/>
        <dbReference type="Rhea" id="RHEA-COMP:11032"/>
        <dbReference type="ChEBI" id="CHEBI:29950"/>
        <dbReference type="ChEBI" id="CHEBI:57287"/>
        <dbReference type="ChEBI" id="CHEBI:57379"/>
        <dbReference type="ChEBI" id="CHEBI:74151"/>
        <dbReference type="EC" id="2.3.1.225"/>
    </reaction>
</comment>
<comment type="caution">
    <text evidence="13">The sequence shown here is derived from an EMBL/GenBank/DDBJ whole genome shotgun (WGS) entry which is preliminary data.</text>
</comment>
<feature type="compositionally biased region" description="Basic and acidic residues" evidence="11">
    <location>
        <begin position="464"/>
        <end position="475"/>
    </location>
</feature>
<dbReference type="Proteomes" id="UP000286134">
    <property type="component" value="Unassembled WGS sequence"/>
</dbReference>
<dbReference type="InterPro" id="IPR039859">
    <property type="entry name" value="PFA4/ZDH16/20/ERF2-like"/>
</dbReference>
<keyword evidence="7" id="KW-0449">Lipoprotein</keyword>
<evidence type="ECO:0000313" key="13">
    <source>
        <dbReference type="EMBL" id="RKF64180.1"/>
    </source>
</evidence>
<evidence type="ECO:0000256" key="9">
    <source>
        <dbReference type="ARBA" id="ARBA00048048"/>
    </source>
</evidence>
<name>A0A420I3A7_9PEZI</name>
<keyword evidence="8 10" id="KW-0012">Acyltransferase</keyword>
<dbReference type="PROSITE" id="PS50216">
    <property type="entry name" value="DHHC"/>
    <property type="match status" value="1"/>
</dbReference>
<gene>
    <name evidence="13" type="ORF">OnM2_020091</name>
</gene>
<feature type="domain" description="Palmitoyltransferase DHHC" evidence="12">
    <location>
        <begin position="127"/>
        <end position="253"/>
    </location>
</feature>